<reference evidence="1" key="1">
    <citation type="journal article" date="2015" name="Nature">
        <title>Complex archaea that bridge the gap between prokaryotes and eukaryotes.</title>
        <authorList>
            <person name="Spang A."/>
            <person name="Saw J.H."/>
            <person name="Jorgensen S.L."/>
            <person name="Zaremba-Niedzwiedzka K."/>
            <person name="Martijn J."/>
            <person name="Lind A.E."/>
            <person name="van Eijk R."/>
            <person name="Schleper C."/>
            <person name="Guy L."/>
            <person name="Ettema T.J."/>
        </authorList>
    </citation>
    <scope>NUCLEOTIDE SEQUENCE</scope>
</reference>
<evidence type="ECO:0000313" key="1">
    <source>
        <dbReference type="EMBL" id="KKL86617.1"/>
    </source>
</evidence>
<protein>
    <submittedName>
        <fullName evidence="1">Uncharacterized protein</fullName>
    </submittedName>
</protein>
<proteinExistence type="predicted"/>
<dbReference type="EMBL" id="LAZR01021062">
    <property type="protein sequence ID" value="KKL86617.1"/>
    <property type="molecule type" value="Genomic_DNA"/>
</dbReference>
<comment type="caution">
    <text evidence="1">The sequence shown here is derived from an EMBL/GenBank/DDBJ whole genome shotgun (WGS) entry which is preliminary data.</text>
</comment>
<accession>A0A0F9IGW5</accession>
<gene>
    <name evidence="1" type="ORF">LCGC14_1942990</name>
</gene>
<sequence>MTYTYRQTNDNEFWIENVTGTLVFEPVIRISFFNSMDNTDEYEEIVKVLAAAHDLLEALQDIDTWLELLIEDTNRPYTASDMRVSVLAAIQKAI</sequence>
<organism evidence="1">
    <name type="scientific">marine sediment metagenome</name>
    <dbReference type="NCBI Taxonomy" id="412755"/>
    <lineage>
        <taxon>unclassified sequences</taxon>
        <taxon>metagenomes</taxon>
        <taxon>ecological metagenomes</taxon>
    </lineage>
</organism>
<name>A0A0F9IGW5_9ZZZZ</name>
<dbReference type="AlphaFoldDB" id="A0A0F9IGW5"/>